<evidence type="ECO:0000313" key="3">
    <source>
        <dbReference type="Proteomes" id="UP000095558"/>
    </source>
</evidence>
<gene>
    <name evidence="2" type="ORF">ERS852470_03244</name>
</gene>
<dbReference type="RefSeq" id="WP_055277796.1">
    <property type="nucleotide sequence ID" value="NZ_CYYT01000001.1"/>
</dbReference>
<sequence>MKNRDVIKDFEEHLGDIILNDKKDVKRTKITSVIAFTLVILILSLLIGGVMFLKEIFSPGKELIGTTESIDGKYTVEAYLINGGATVDWAVRCYLKTKYKFGEKMIYNDYHVDSAIMIWEDDDTININGHIIDLPNGKYDFRYD</sequence>
<evidence type="ECO:0000256" key="1">
    <source>
        <dbReference type="SAM" id="Phobius"/>
    </source>
</evidence>
<name>A0A173WAK4_9CLOT</name>
<protein>
    <recommendedName>
        <fullName evidence="4">DUF5412 domain-containing protein</fullName>
    </recommendedName>
</protein>
<dbReference type="EMBL" id="CYZV01000047">
    <property type="protein sequence ID" value="CUO74761.1"/>
    <property type="molecule type" value="Genomic_DNA"/>
</dbReference>
<keyword evidence="1" id="KW-0812">Transmembrane</keyword>
<reference evidence="2 3" key="1">
    <citation type="submission" date="2015-09" db="EMBL/GenBank/DDBJ databases">
        <authorList>
            <consortium name="Pathogen Informatics"/>
        </authorList>
    </citation>
    <scope>NUCLEOTIDE SEQUENCE [LARGE SCALE GENOMIC DNA]</scope>
    <source>
        <strain evidence="2 3">2789STDY5834855</strain>
    </source>
</reference>
<dbReference type="InterPro" id="IPR035406">
    <property type="entry name" value="DUF5412"/>
</dbReference>
<dbReference type="AlphaFoldDB" id="A0A173WAK4"/>
<proteinExistence type="predicted"/>
<keyword evidence="1" id="KW-1133">Transmembrane helix</keyword>
<keyword evidence="1" id="KW-0472">Membrane</keyword>
<organism evidence="2 3">
    <name type="scientific">Clostridium disporicum</name>
    <dbReference type="NCBI Taxonomy" id="84024"/>
    <lineage>
        <taxon>Bacteria</taxon>
        <taxon>Bacillati</taxon>
        <taxon>Bacillota</taxon>
        <taxon>Clostridia</taxon>
        <taxon>Eubacteriales</taxon>
        <taxon>Clostridiaceae</taxon>
        <taxon>Clostridium</taxon>
    </lineage>
</organism>
<evidence type="ECO:0000313" key="2">
    <source>
        <dbReference type="EMBL" id="CUO74761.1"/>
    </source>
</evidence>
<dbReference type="OrthoDB" id="2357451at2"/>
<dbReference type="Pfam" id="PF17428">
    <property type="entry name" value="DUF5412"/>
    <property type="match status" value="1"/>
</dbReference>
<dbReference type="Proteomes" id="UP000095558">
    <property type="component" value="Unassembled WGS sequence"/>
</dbReference>
<accession>A0A173WAK4</accession>
<feature type="transmembrane region" description="Helical" evidence="1">
    <location>
        <begin position="30"/>
        <end position="53"/>
    </location>
</feature>
<evidence type="ECO:0008006" key="4">
    <source>
        <dbReference type="Google" id="ProtNLM"/>
    </source>
</evidence>